<organism evidence="1">
    <name type="scientific">marine sediment metagenome</name>
    <dbReference type="NCBI Taxonomy" id="412755"/>
    <lineage>
        <taxon>unclassified sequences</taxon>
        <taxon>metagenomes</taxon>
        <taxon>ecological metagenomes</taxon>
    </lineage>
</organism>
<evidence type="ECO:0000313" key="1">
    <source>
        <dbReference type="EMBL" id="KKO01900.1"/>
    </source>
</evidence>
<comment type="caution">
    <text evidence="1">The sequence shown here is derived from an EMBL/GenBank/DDBJ whole genome shotgun (WGS) entry which is preliminary data.</text>
</comment>
<gene>
    <name evidence="1" type="ORF">LCGC14_0112550</name>
</gene>
<proteinExistence type="predicted"/>
<protein>
    <submittedName>
        <fullName evidence="1">Uncharacterized protein</fullName>
    </submittedName>
</protein>
<dbReference type="AlphaFoldDB" id="A0A0F9VCZ6"/>
<name>A0A0F9VCZ6_9ZZZZ</name>
<accession>A0A0F9VCZ6</accession>
<reference evidence="1" key="1">
    <citation type="journal article" date="2015" name="Nature">
        <title>Complex archaea that bridge the gap between prokaryotes and eukaryotes.</title>
        <authorList>
            <person name="Spang A."/>
            <person name="Saw J.H."/>
            <person name="Jorgensen S.L."/>
            <person name="Zaremba-Niedzwiedzka K."/>
            <person name="Martijn J."/>
            <person name="Lind A.E."/>
            <person name="van Eijk R."/>
            <person name="Schleper C."/>
            <person name="Guy L."/>
            <person name="Ettema T.J."/>
        </authorList>
    </citation>
    <scope>NUCLEOTIDE SEQUENCE</scope>
</reference>
<sequence length="337" mass="38058">MSLLVVTACLAAPVGYIEVACRPDGQPHPYASILPESQHRAEGRTLLTYPEWHIVHAYEEYAEVIRTDDPHDFDYLRSIGGFWGSLCSLSEASGPHGGFPASFKQTIYTIGVSFTAEMLAKAAYEETVGRAATWMRGEERATLDRLSASQARSYSHFLRQVPWYKWDFRKDALDLSEQTNPTMRDTERRIFLGLEYKAKAQYAKLISAAVANMEPDALRLRMIVKDINVMDLGSFDEIKVIQRHPVGIEIETPRYRALTDLLQRLAMAGASFVEIAGNDDILYTAIARGDLPGALYSTKRQGFDDQRHLVLVRVSELAEQLKSLESRDLTLEHIHDY</sequence>
<dbReference type="EMBL" id="LAZR01000033">
    <property type="protein sequence ID" value="KKO01900.1"/>
    <property type="molecule type" value="Genomic_DNA"/>
</dbReference>